<dbReference type="PROSITE" id="PS00662">
    <property type="entry name" value="T2SP_E"/>
    <property type="match status" value="1"/>
</dbReference>
<proteinExistence type="inferred from homology"/>
<comment type="similarity">
    <text evidence="1">Belongs to the GSP E family.</text>
</comment>
<dbReference type="SUPFAM" id="SSF52540">
    <property type="entry name" value="P-loop containing nucleoside triphosphate hydrolases"/>
    <property type="match status" value="1"/>
</dbReference>
<dbReference type="InterPro" id="IPR001482">
    <property type="entry name" value="T2SS/T4SS_dom"/>
</dbReference>
<reference evidence="3" key="1">
    <citation type="submission" date="2020-01" db="EMBL/GenBank/DDBJ databases">
        <authorList>
            <person name="Meier V. D."/>
            <person name="Meier V D."/>
        </authorList>
    </citation>
    <scope>NUCLEOTIDE SEQUENCE</scope>
    <source>
        <strain evidence="3">HLG_WM_MAG_05</strain>
    </source>
</reference>
<sequence>MEKKLQFYLKNLVHNGGSDLHLKSGAVVRLRVSGDLLKLGDKMISHEELDGIAQAILTKEQYTQLVTEKELDCTYVLDENNRFRVNFFYQLDGLSAVMRVIPVKILTIEELSLPNAITELSQMHRGLVLVTGVTGSGKSTTLAAMLNHINATMKKHIITVEDPVEFVHPDKESLVSQRGVGQDTHSFANALKGALREDPDIILVGEMRDLETIEIALHAANTGHLVFSTLHTLDAKETINRIIGMFPKEEQNRIRITLASVLSGVICQRLVKTLDGKRAAALEVMIQTPRIVDLIVQNRDSELLDTIEDGREIYGSQSFDQALITLYQDEKISQEVVFEHATNPSDMKLKLDEVLAKRGVEVGGAESTLDVFDLKDVEDNHKL</sequence>
<dbReference type="PANTHER" id="PTHR30486">
    <property type="entry name" value="TWITCHING MOTILITY PROTEIN PILT"/>
    <property type="match status" value="1"/>
</dbReference>
<protein>
    <submittedName>
        <fullName evidence="3">Twitching motility protein PilT</fullName>
    </submittedName>
</protein>
<dbReference type="SMART" id="SM00382">
    <property type="entry name" value="AAA"/>
    <property type="match status" value="1"/>
</dbReference>
<evidence type="ECO:0000313" key="3">
    <source>
        <dbReference type="EMBL" id="CAA6800413.1"/>
    </source>
</evidence>
<dbReference type="InterPro" id="IPR003593">
    <property type="entry name" value="AAA+_ATPase"/>
</dbReference>
<accession>A0A6S6S2J3</accession>
<dbReference type="AlphaFoldDB" id="A0A6S6S2J3"/>
<dbReference type="Gene3D" id="3.30.450.90">
    <property type="match status" value="1"/>
</dbReference>
<dbReference type="EMBL" id="CACVAU010000001">
    <property type="protein sequence ID" value="CAA6800413.1"/>
    <property type="molecule type" value="Genomic_DNA"/>
</dbReference>
<dbReference type="NCBIfam" id="TIGR01420">
    <property type="entry name" value="pilT_fam"/>
    <property type="match status" value="1"/>
</dbReference>
<evidence type="ECO:0000259" key="2">
    <source>
        <dbReference type="PROSITE" id="PS00662"/>
    </source>
</evidence>
<dbReference type="InterPro" id="IPR027417">
    <property type="entry name" value="P-loop_NTPase"/>
</dbReference>
<dbReference type="Gene3D" id="3.40.50.300">
    <property type="entry name" value="P-loop containing nucleotide triphosphate hydrolases"/>
    <property type="match status" value="1"/>
</dbReference>
<organism evidence="3">
    <name type="scientific">uncultured Sulfurovum sp</name>
    <dbReference type="NCBI Taxonomy" id="269237"/>
    <lineage>
        <taxon>Bacteria</taxon>
        <taxon>Pseudomonadati</taxon>
        <taxon>Campylobacterota</taxon>
        <taxon>Epsilonproteobacteria</taxon>
        <taxon>Campylobacterales</taxon>
        <taxon>Sulfurovaceae</taxon>
        <taxon>Sulfurovum</taxon>
        <taxon>environmental samples</taxon>
    </lineage>
</organism>
<evidence type="ECO:0000256" key="1">
    <source>
        <dbReference type="ARBA" id="ARBA00006611"/>
    </source>
</evidence>
<dbReference type="InterPro" id="IPR050921">
    <property type="entry name" value="T4SS_GSP_E_ATPase"/>
</dbReference>
<dbReference type="CDD" id="cd01131">
    <property type="entry name" value="PilT"/>
    <property type="match status" value="1"/>
</dbReference>
<dbReference type="GO" id="GO:0016887">
    <property type="term" value="F:ATP hydrolysis activity"/>
    <property type="evidence" value="ECO:0007669"/>
    <property type="project" value="InterPro"/>
</dbReference>
<dbReference type="InterPro" id="IPR006321">
    <property type="entry name" value="PilT/PilU"/>
</dbReference>
<dbReference type="GO" id="GO:0005524">
    <property type="term" value="F:ATP binding"/>
    <property type="evidence" value="ECO:0007669"/>
    <property type="project" value="InterPro"/>
</dbReference>
<gene>
    <name evidence="3" type="ORF">HELGO_WM9911</name>
</gene>
<dbReference type="Pfam" id="PF00437">
    <property type="entry name" value="T2SSE"/>
    <property type="match status" value="1"/>
</dbReference>
<feature type="domain" description="Bacterial type II secretion system protein E" evidence="2">
    <location>
        <begin position="195"/>
        <end position="209"/>
    </location>
</feature>
<name>A0A6S6S2J3_9BACT</name>